<sequence length="107" mass="11571">MWRSYFADKPRIHARISAGSAAGRSVTEIQQRLLAEAAARSGGRFSQPTSDPDSLPGPTVHTAPLRPPDVATAHLLMQEHVECSVAACPRKASAYRVLIETGRIVPR</sequence>
<protein>
    <submittedName>
        <fullName evidence="2">Uncharacterized protein</fullName>
    </submittedName>
</protein>
<gene>
    <name evidence="2" type="ORF">EBN03_03565</name>
</gene>
<dbReference type="Proteomes" id="UP000279275">
    <property type="component" value="Unassembled WGS sequence"/>
</dbReference>
<feature type="region of interest" description="Disordered" evidence="1">
    <location>
        <begin position="37"/>
        <end position="66"/>
    </location>
</feature>
<dbReference type="AlphaFoldDB" id="A0A3M2LCV3"/>
<name>A0A3M2LCV3_9NOCA</name>
<dbReference type="OrthoDB" id="4556237at2"/>
<reference evidence="2 3" key="1">
    <citation type="submission" date="2018-10" db="EMBL/GenBank/DDBJ databases">
        <title>Isolation from cow dung.</title>
        <authorList>
            <person name="Ling L."/>
        </authorList>
    </citation>
    <scope>NUCLEOTIDE SEQUENCE [LARGE SCALE GENOMIC DNA]</scope>
    <source>
        <strain evidence="2 3">NEAU-LL90</strain>
    </source>
</reference>
<proteinExistence type="predicted"/>
<comment type="caution">
    <text evidence="2">The sequence shown here is derived from an EMBL/GenBank/DDBJ whole genome shotgun (WGS) entry which is preliminary data.</text>
</comment>
<keyword evidence="3" id="KW-1185">Reference proteome</keyword>
<organism evidence="2 3">
    <name type="scientific">Nocardia stercoris</name>
    <dbReference type="NCBI Taxonomy" id="2483361"/>
    <lineage>
        <taxon>Bacteria</taxon>
        <taxon>Bacillati</taxon>
        <taxon>Actinomycetota</taxon>
        <taxon>Actinomycetes</taxon>
        <taxon>Mycobacteriales</taxon>
        <taxon>Nocardiaceae</taxon>
        <taxon>Nocardia</taxon>
    </lineage>
</organism>
<evidence type="ECO:0000313" key="2">
    <source>
        <dbReference type="EMBL" id="RMI35369.1"/>
    </source>
</evidence>
<dbReference type="RefSeq" id="WP_122186343.1">
    <property type="nucleotide sequence ID" value="NZ_RFFH01000001.1"/>
</dbReference>
<evidence type="ECO:0000256" key="1">
    <source>
        <dbReference type="SAM" id="MobiDB-lite"/>
    </source>
</evidence>
<dbReference type="EMBL" id="RFFH01000001">
    <property type="protein sequence ID" value="RMI35369.1"/>
    <property type="molecule type" value="Genomic_DNA"/>
</dbReference>
<accession>A0A3M2LCV3</accession>
<evidence type="ECO:0000313" key="3">
    <source>
        <dbReference type="Proteomes" id="UP000279275"/>
    </source>
</evidence>